<name>A0AAE9Z008_9GAMM</name>
<reference evidence="1 2" key="2">
    <citation type="journal article" date="2022" name="Mar. Drugs">
        <title>Bioassay-Guided Fractionation Leads to the Detection of Cholic Acid Generated by the Rare Thalassomonas sp.</title>
        <authorList>
            <person name="Pheiffer F."/>
            <person name="Schneider Y.K."/>
            <person name="Hansen E.H."/>
            <person name="Andersen J.H."/>
            <person name="Isaksson J."/>
            <person name="Busche T."/>
            <person name="R C."/>
            <person name="Kalinowski J."/>
            <person name="Zyl L.V."/>
            <person name="Trindade M."/>
        </authorList>
    </citation>
    <scope>NUCLEOTIDE SEQUENCE [LARGE SCALE GENOMIC DNA]</scope>
    <source>
        <strain evidence="1 2">XOM25</strain>
    </source>
</reference>
<keyword evidence="2" id="KW-1185">Reference proteome</keyword>
<dbReference type="Proteomes" id="UP000032352">
    <property type="component" value="Chromosome"/>
</dbReference>
<evidence type="ECO:0000313" key="2">
    <source>
        <dbReference type="Proteomes" id="UP000032352"/>
    </source>
</evidence>
<organism evidence="1 2">
    <name type="scientific">Thalassomonas viridans</name>
    <dbReference type="NCBI Taxonomy" id="137584"/>
    <lineage>
        <taxon>Bacteria</taxon>
        <taxon>Pseudomonadati</taxon>
        <taxon>Pseudomonadota</taxon>
        <taxon>Gammaproteobacteria</taxon>
        <taxon>Alteromonadales</taxon>
        <taxon>Colwelliaceae</taxon>
        <taxon>Thalassomonas</taxon>
    </lineage>
</organism>
<dbReference type="EMBL" id="CP059733">
    <property type="protein sequence ID" value="WDE04053.1"/>
    <property type="molecule type" value="Genomic_DNA"/>
</dbReference>
<sequence>MINYNYLADTYLEKEQTEIKELLSTMESFQSRALAAYSRDFPLSCPACRQSYPDIFHYYKTIKAKKSQLVSSSKQGSLFQQECHCLCGSPLFDTAFDYRDTSEQGQKLRDLFDLCVAKVMQLKLSDVSREDIFKSIQALFSFYINLYAYFRNEIPFDFLDLIEKH</sequence>
<dbReference type="KEGG" id="tvd:SG34_022220"/>
<reference evidence="1 2" key="1">
    <citation type="journal article" date="2015" name="Genome Announc.">
        <title>Draft Genome Sequences of Marine Isolates of Thalassomonas viridans and Thalassomonas actiniarum.</title>
        <authorList>
            <person name="Olonade I."/>
            <person name="van Zyl L.J."/>
            <person name="Trindade M."/>
        </authorList>
    </citation>
    <scope>NUCLEOTIDE SEQUENCE [LARGE SCALE GENOMIC DNA]</scope>
    <source>
        <strain evidence="1 2">XOM25</strain>
    </source>
</reference>
<dbReference type="AlphaFoldDB" id="A0AAE9Z008"/>
<gene>
    <name evidence="1" type="ORF">SG34_022220</name>
</gene>
<accession>A0AAE9Z008</accession>
<evidence type="ECO:0000313" key="1">
    <source>
        <dbReference type="EMBL" id="WDE04053.1"/>
    </source>
</evidence>
<protein>
    <submittedName>
        <fullName evidence="1">Uncharacterized protein</fullName>
    </submittedName>
</protein>
<proteinExistence type="predicted"/>
<dbReference type="RefSeq" id="WP_044838437.1">
    <property type="nucleotide sequence ID" value="NZ_CP059733.1"/>
</dbReference>